<dbReference type="RefSeq" id="WP_279951109.1">
    <property type="nucleotide sequence ID" value="NZ_BAABEN010000008.1"/>
</dbReference>
<comment type="caution">
    <text evidence="4">The sequence shown here is derived from an EMBL/GenBank/DDBJ whole genome shotgun (WGS) entry which is preliminary data.</text>
</comment>
<sequence length="185" mass="19655">MTRFTSTRSKACCTLHDRLLPPPLEPVVPPGGTGRPAVAAGDRPPPRGTEFALPARADSVARARRLVRGLLAGWGADEETRDTAALVVSELFTNAVVHTGSGSVVCELREERGAPAGEEAPLRLEVRGRRPGPPTGSTPRARLPGEEHGRGLMLVEAVSEAWGIREAHGCGWSVWARLPAPVAER</sequence>
<keyword evidence="4" id="KW-0067">ATP-binding</keyword>
<proteinExistence type="predicted"/>
<organism evidence="4 5">
    <name type="scientific">Streptomyces chitinivorans</name>
    <dbReference type="NCBI Taxonomy" id="1257027"/>
    <lineage>
        <taxon>Bacteria</taxon>
        <taxon>Bacillati</taxon>
        <taxon>Actinomycetota</taxon>
        <taxon>Actinomycetes</taxon>
        <taxon>Kitasatosporales</taxon>
        <taxon>Streptomycetaceae</taxon>
        <taxon>Streptomyces</taxon>
    </lineage>
</organism>
<dbReference type="SUPFAM" id="SSF55874">
    <property type="entry name" value="ATPase domain of HSP90 chaperone/DNA topoisomerase II/histidine kinase"/>
    <property type="match status" value="1"/>
</dbReference>
<dbReference type="InterPro" id="IPR036890">
    <property type="entry name" value="HATPase_C_sf"/>
</dbReference>
<dbReference type="PANTHER" id="PTHR35526">
    <property type="entry name" value="ANTI-SIGMA-F FACTOR RSBW-RELATED"/>
    <property type="match status" value="1"/>
</dbReference>
<keyword evidence="4" id="KW-0547">Nucleotide-binding</keyword>
<keyword evidence="5" id="KW-1185">Reference proteome</keyword>
<dbReference type="GO" id="GO:0005524">
    <property type="term" value="F:ATP binding"/>
    <property type="evidence" value="ECO:0007669"/>
    <property type="project" value="UniProtKB-KW"/>
</dbReference>
<feature type="region of interest" description="Disordered" evidence="2">
    <location>
        <begin position="23"/>
        <end position="44"/>
    </location>
</feature>
<dbReference type="EMBL" id="JBIHMK010000024">
    <property type="protein sequence ID" value="MFH0248384.1"/>
    <property type="molecule type" value="Genomic_DNA"/>
</dbReference>
<keyword evidence="1" id="KW-0418">Kinase</keyword>
<dbReference type="InterPro" id="IPR003594">
    <property type="entry name" value="HATPase_dom"/>
</dbReference>
<dbReference type="Gene3D" id="3.30.565.10">
    <property type="entry name" value="Histidine kinase-like ATPase, C-terminal domain"/>
    <property type="match status" value="1"/>
</dbReference>
<dbReference type="CDD" id="cd16936">
    <property type="entry name" value="HATPase_RsbW-like"/>
    <property type="match status" value="1"/>
</dbReference>
<evidence type="ECO:0000313" key="5">
    <source>
        <dbReference type="Proteomes" id="UP001607069"/>
    </source>
</evidence>
<evidence type="ECO:0000256" key="2">
    <source>
        <dbReference type="SAM" id="MobiDB-lite"/>
    </source>
</evidence>
<keyword evidence="1" id="KW-0723">Serine/threonine-protein kinase</keyword>
<dbReference type="Pfam" id="PF13581">
    <property type="entry name" value="HATPase_c_2"/>
    <property type="match status" value="1"/>
</dbReference>
<dbReference type="InterPro" id="IPR050267">
    <property type="entry name" value="Anti-sigma-factor_SerPK"/>
</dbReference>
<evidence type="ECO:0000313" key="4">
    <source>
        <dbReference type="EMBL" id="MFH0248384.1"/>
    </source>
</evidence>
<dbReference type="Proteomes" id="UP001607069">
    <property type="component" value="Unassembled WGS sequence"/>
</dbReference>
<dbReference type="PANTHER" id="PTHR35526:SF3">
    <property type="entry name" value="ANTI-SIGMA-F FACTOR RSBW"/>
    <property type="match status" value="1"/>
</dbReference>
<name>A0ABW7HR89_9ACTN</name>
<gene>
    <name evidence="4" type="ORF">ACG5V6_09175</name>
</gene>
<keyword evidence="1" id="KW-0808">Transferase</keyword>
<evidence type="ECO:0000256" key="1">
    <source>
        <dbReference type="ARBA" id="ARBA00022527"/>
    </source>
</evidence>
<feature type="domain" description="Histidine kinase/HSP90-like ATPase" evidence="3">
    <location>
        <begin position="53"/>
        <end position="166"/>
    </location>
</feature>
<protein>
    <submittedName>
        <fullName evidence="4">ATP-binding protein</fullName>
    </submittedName>
</protein>
<evidence type="ECO:0000259" key="3">
    <source>
        <dbReference type="Pfam" id="PF13581"/>
    </source>
</evidence>
<accession>A0ABW7HR89</accession>
<reference evidence="4 5" key="1">
    <citation type="submission" date="2024-10" db="EMBL/GenBank/DDBJ databases">
        <authorList>
            <person name="Cho J.-C."/>
        </authorList>
    </citation>
    <scope>NUCLEOTIDE SEQUENCE [LARGE SCALE GENOMIC DNA]</scope>
    <source>
        <strain evidence="4 5">KCTC29696</strain>
    </source>
</reference>
<feature type="region of interest" description="Disordered" evidence="2">
    <location>
        <begin position="126"/>
        <end position="147"/>
    </location>
</feature>